<keyword evidence="9" id="KW-1185">Reference proteome</keyword>
<dbReference type="SUPFAM" id="SSF53686">
    <property type="entry name" value="Tryptophan synthase beta subunit-like PLP-dependent enzymes"/>
    <property type="match status" value="1"/>
</dbReference>
<organism evidence="8 9">
    <name type="scientific">Alkalidesulfovibrio alkalitolerans DSM 16529</name>
    <dbReference type="NCBI Taxonomy" id="1121439"/>
    <lineage>
        <taxon>Bacteria</taxon>
        <taxon>Pseudomonadati</taxon>
        <taxon>Thermodesulfobacteriota</taxon>
        <taxon>Desulfovibrionia</taxon>
        <taxon>Desulfovibrionales</taxon>
        <taxon>Desulfovibrionaceae</taxon>
        <taxon>Alkalidesulfovibrio</taxon>
    </lineage>
</organism>
<evidence type="ECO:0000313" key="9">
    <source>
        <dbReference type="Proteomes" id="UP000014975"/>
    </source>
</evidence>
<evidence type="ECO:0000256" key="1">
    <source>
        <dbReference type="ARBA" id="ARBA00001933"/>
    </source>
</evidence>
<dbReference type="EMBL" id="ATHI01000005">
    <property type="protein sequence ID" value="EPR34865.1"/>
    <property type="molecule type" value="Genomic_DNA"/>
</dbReference>
<name>S7TE60_9BACT</name>
<dbReference type="NCBIfam" id="TIGR00260">
    <property type="entry name" value="thrC"/>
    <property type="match status" value="1"/>
</dbReference>
<dbReference type="eggNOG" id="COG0498">
    <property type="taxonomic scope" value="Bacteria"/>
</dbReference>
<feature type="modified residue" description="N6-(pyridoxal phosphate)lysine" evidence="6">
    <location>
        <position position="121"/>
    </location>
</feature>
<dbReference type="GO" id="GO:0006565">
    <property type="term" value="P:L-serine catabolic process"/>
    <property type="evidence" value="ECO:0007669"/>
    <property type="project" value="TreeGrafter"/>
</dbReference>
<feature type="domain" description="Tryptophan synthase beta chain-like PALP" evidence="7">
    <location>
        <begin position="87"/>
        <end position="388"/>
    </location>
</feature>
<dbReference type="Pfam" id="PF00291">
    <property type="entry name" value="PALP"/>
    <property type="match status" value="1"/>
</dbReference>
<evidence type="ECO:0000313" key="8">
    <source>
        <dbReference type="EMBL" id="EPR34865.1"/>
    </source>
</evidence>
<comment type="cofactor">
    <cofactor evidence="1 6">
        <name>pyridoxal 5'-phosphate</name>
        <dbReference type="ChEBI" id="CHEBI:597326"/>
    </cofactor>
</comment>
<dbReference type="PANTHER" id="PTHR48078">
    <property type="entry name" value="THREONINE DEHYDRATASE, MITOCHONDRIAL-RELATED"/>
    <property type="match status" value="1"/>
</dbReference>
<evidence type="ECO:0000256" key="5">
    <source>
        <dbReference type="NCBIfam" id="TIGR00260"/>
    </source>
</evidence>
<evidence type="ECO:0000259" key="7">
    <source>
        <dbReference type="Pfam" id="PF00291"/>
    </source>
</evidence>
<evidence type="ECO:0000256" key="6">
    <source>
        <dbReference type="PIRSR" id="PIRSR604450-51"/>
    </source>
</evidence>
<keyword evidence="4" id="KW-0456">Lyase</keyword>
<dbReference type="STRING" id="1121439.dsat_2228"/>
<sequence length="433" mass="45288">MQPLNLDTTFVTSLRCVLCGESHDPRDAEYVCPRCGDEGILDVQYDYERARPFFTPAALAASTERGMWRYRPLLPLPASAPVPPLETGMTPLYDAPRLAAALGLGTVLVKDDSRQPTASFKDRASALAVALAGLRGASAVATASTGNAAAALAGMAASTGTPCVIFVPASAPKAKIAQLLAYGATVFAVEGTYDQAFDICMAACRRMGWYNRNTGYNPYMAEGKKTAAFEICEQMGWRAPDAVFVGVGDGCIIAGLHKGFADLAALGLIERMPRLYGVQAAGSDFLARCFETGQDPLRAAPIEAKTVADSISAGLPRDRIKAMAAVVRTGGSFVRVEDDEILRAIPDLAAHTGVFAEPAAAASLAGLRRAATEGLVAPHETVCIVATGSGLKDVAAAERACAALGRHTISMSPGILTDQRLLDEALAAARPAR</sequence>
<accession>S7TE60</accession>
<dbReference type="GO" id="GO:0009088">
    <property type="term" value="P:threonine biosynthetic process"/>
    <property type="evidence" value="ECO:0007669"/>
    <property type="project" value="UniProtKB-UniRule"/>
</dbReference>
<evidence type="ECO:0000256" key="2">
    <source>
        <dbReference type="ARBA" id="ARBA00005517"/>
    </source>
</evidence>
<dbReference type="RefSeq" id="WP_020886114.1">
    <property type="nucleotide sequence ID" value="NZ_ATHI01000005.1"/>
</dbReference>
<comment type="similarity">
    <text evidence="2">Belongs to the threonine synthase family.</text>
</comment>
<dbReference type="Gene3D" id="3.40.50.1100">
    <property type="match status" value="2"/>
</dbReference>
<dbReference type="InterPro" id="IPR001926">
    <property type="entry name" value="TrpB-like_PALP"/>
</dbReference>
<dbReference type="InterPro" id="IPR036052">
    <property type="entry name" value="TrpB-like_PALP_sf"/>
</dbReference>
<proteinExistence type="inferred from homology"/>
<dbReference type="GO" id="GO:0006567">
    <property type="term" value="P:L-threonine catabolic process"/>
    <property type="evidence" value="ECO:0007669"/>
    <property type="project" value="TreeGrafter"/>
</dbReference>
<dbReference type="AlphaFoldDB" id="S7TE60"/>
<dbReference type="GO" id="GO:0003941">
    <property type="term" value="F:L-serine ammonia-lyase activity"/>
    <property type="evidence" value="ECO:0007669"/>
    <property type="project" value="TreeGrafter"/>
</dbReference>
<dbReference type="GO" id="GO:0009097">
    <property type="term" value="P:isoleucine biosynthetic process"/>
    <property type="evidence" value="ECO:0007669"/>
    <property type="project" value="TreeGrafter"/>
</dbReference>
<evidence type="ECO:0000256" key="3">
    <source>
        <dbReference type="ARBA" id="ARBA00022898"/>
    </source>
</evidence>
<comment type="caution">
    <text evidence="8">The sequence shown here is derived from an EMBL/GenBank/DDBJ whole genome shotgun (WGS) entry which is preliminary data.</text>
</comment>
<dbReference type="InterPro" id="IPR004450">
    <property type="entry name" value="Thr_synthase-like"/>
</dbReference>
<reference evidence="8 9" key="1">
    <citation type="journal article" date="2013" name="Genome Announc.">
        <title>Draft genome sequences for three mercury-methylating, sulfate-reducing bacteria.</title>
        <authorList>
            <person name="Brown S.D."/>
            <person name="Hurt R.A.Jr."/>
            <person name="Gilmour C.C."/>
            <person name="Elias D.A."/>
        </authorList>
    </citation>
    <scope>NUCLEOTIDE SEQUENCE [LARGE SCALE GENOMIC DNA]</scope>
    <source>
        <strain evidence="8 9">DSM 16529</strain>
    </source>
</reference>
<evidence type="ECO:0000256" key="4">
    <source>
        <dbReference type="ARBA" id="ARBA00023239"/>
    </source>
</evidence>
<keyword evidence="3 6" id="KW-0663">Pyridoxal phosphate</keyword>
<gene>
    <name evidence="8" type="ORF">dsat_2228</name>
</gene>
<protein>
    <recommendedName>
        <fullName evidence="5">Threonine synthase</fullName>
        <ecNumber evidence="5">4.2.3.1</ecNumber>
    </recommendedName>
</protein>
<dbReference type="OrthoDB" id="9763107at2"/>
<dbReference type="PATRIC" id="fig|1121439.3.peg.616"/>
<dbReference type="CDD" id="cd01563">
    <property type="entry name" value="Thr-synth_1"/>
    <property type="match status" value="1"/>
</dbReference>
<dbReference type="InterPro" id="IPR050147">
    <property type="entry name" value="Ser/Thr_Dehydratase"/>
</dbReference>
<dbReference type="GO" id="GO:0004795">
    <property type="term" value="F:threonine synthase activity"/>
    <property type="evidence" value="ECO:0007669"/>
    <property type="project" value="UniProtKB-UniRule"/>
</dbReference>
<dbReference type="PANTHER" id="PTHR48078:SF6">
    <property type="entry name" value="L-THREONINE DEHYDRATASE CATABOLIC TDCB"/>
    <property type="match status" value="1"/>
</dbReference>
<dbReference type="Proteomes" id="UP000014975">
    <property type="component" value="Unassembled WGS sequence"/>
</dbReference>
<dbReference type="GO" id="GO:0004794">
    <property type="term" value="F:threonine deaminase activity"/>
    <property type="evidence" value="ECO:0007669"/>
    <property type="project" value="TreeGrafter"/>
</dbReference>
<dbReference type="EC" id="4.2.3.1" evidence="5"/>